<keyword evidence="2" id="KW-0732">Signal</keyword>
<gene>
    <name evidence="4" type="ORF">SAMN05216480_102190</name>
</gene>
<dbReference type="OrthoDB" id="9794725at2"/>
<protein>
    <submittedName>
        <fullName evidence="4">Acetyl esterase/lipase</fullName>
    </submittedName>
</protein>
<dbReference type="GO" id="GO:0016787">
    <property type="term" value="F:hydrolase activity"/>
    <property type="evidence" value="ECO:0007669"/>
    <property type="project" value="UniProtKB-KW"/>
</dbReference>
<evidence type="ECO:0000256" key="1">
    <source>
        <dbReference type="ARBA" id="ARBA00022801"/>
    </source>
</evidence>
<sequence>MYRISLLVWLLVSGLLNAQDAEIAIWKDHIPGSISNPNYQEEQQFKDGEIRGVSKVTEPTISVFLAKENPQQTAVIIFPGGGYSHLSINKEGYKVAQWLNTQGISAFVVKYRLPDASIMENPAVGPLQDAQEAIRIIRANAEKYHLDPSKIGILGFSAGGHLAATLSTHFDEEVYTSAYKVSARPDFSILIYPVISMQEGITHQGSKDHLLGKKPSKKTVTHFSNETQVTANTPPTFLVHAVDDSGVPVENSINYLKALKAHGVKAEMHLYENGGHGFGLGRQVTNNQWPEALLKWFQLHKILK</sequence>
<dbReference type="Proteomes" id="UP000199138">
    <property type="component" value="Unassembled WGS sequence"/>
</dbReference>
<dbReference type="InterPro" id="IPR050300">
    <property type="entry name" value="GDXG_lipolytic_enzyme"/>
</dbReference>
<accession>A0A1I7FSL8</accession>
<organism evidence="4 5">
    <name type="scientific">Pustulibacterium marinum</name>
    <dbReference type="NCBI Taxonomy" id="1224947"/>
    <lineage>
        <taxon>Bacteria</taxon>
        <taxon>Pseudomonadati</taxon>
        <taxon>Bacteroidota</taxon>
        <taxon>Flavobacteriia</taxon>
        <taxon>Flavobacteriales</taxon>
        <taxon>Flavobacteriaceae</taxon>
        <taxon>Pustulibacterium</taxon>
    </lineage>
</organism>
<dbReference type="EMBL" id="FPBK01000002">
    <property type="protein sequence ID" value="SFU39157.1"/>
    <property type="molecule type" value="Genomic_DNA"/>
</dbReference>
<dbReference type="PANTHER" id="PTHR48081">
    <property type="entry name" value="AB HYDROLASE SUPERFAMILY PROTEIN C4A8.06C"/>
    <property type="match status" value="1"/>
</dbReference>
<reference evidence="4 5" key="1">
    <citation type="submission" date="2016-10" db="EMBL/GenBank/DDBJ databases">
        <authorList>
            <person name="de Groot N.N."/>
        </authorList>
    </citation>
    <scope>NUCLEOTIDE SEQUENCE [LARGE SCALE GENOMIC DNA]</scope>
    <source>
        <strain evidence="4 5">CGMCC 1.12333</strain>
    </source>
</reference>
<feature type="chain" id="PRO_5011653903" evidence="2">
    <location>
        <begin position="19"/>
        <end position="304"/>
    </location>
</feature>
<proteinExistence type="predicted"/>
<feature type="signal peptide" evidence="2">
    <location>
        <begin position="1"/>
        <end position="18"/>
    </location>
</feature>
<evidence type="ECO:0000313" key="4">
    <source>
        <dbReference type="EMBL" id="SFU39157.1"/>
    </source>
</evidence>
<dbReference type="SUPFAM" id="SSF53474">
    <property type="entry name" value="alpha/beta-Hydrolases"/>
    <property type="match status" value="1"/>
</dbReference>
<feature type="domain" description="BD-FAE-like" evidence="3">
    <location>
        <begin position="66"/>
        <end position="256"/>
    </location>
</feature>
<keyword evidence="5" id="KW-1185">Reference proteome</keyword>
<dbReference type="AlphaFoldDB" id="A0A1I7FSL8"/>
<dbReference type="InterPro" id="IPR029058">
    <property type="entry name" value="AB_hydrolase_fold"/>
</dbReference>
<dbReference type="Pfam" id="PF20434">
    <property type="entry name" value="BD-FAE"/>
    <property type="match status" value="1"/>
</dbReference>
<dbReference type="STRING" id="1224947.SAMN05216480_102190"/>
<evidence type="ECO:0000256" key="2">
    <source>
        <dbReference type="SAM" id="SignalP"/>
    </source>
</evidence>
<dbReference type="Gene3D" id="3.40.50.1820">
    <property type="entry name" value="alpha/beta hydrolase"/>
    <property type="match status" value="1"/>
</dbReference>
<keyword evidence="1" id="KW-0378">Hydrolase</keyword>
<name>A0A1I7FSL8_9FLAO</name>
<evidence type="ECO:0000313" key="5">
    <source>
        <dbReference type="Proteomes" id="UP000199138"/>
    </source>
</evidence>
<dbReference type="InterPro" id="IPR049492">
    <property type="entry name" value="BD-FAE-like_dom"/>
</dbReference>
<evidence type="ECO:0000259" key="3">
    <source>
        <dbReference type="Pfam" id="PF20434"/>
    </source>
</evidence>
<dbReference type="RefSeq" id="WP_093023830.1">
    <property type="nucleotide sequence ID" value="NZ_FPBK01000002.1"/>
</dbReference>
<dbReference type="PANTHER" id="PTHR48081:SF6">
    <property type="entry name" value="PEPTIDASE S9 PROLYL OLIGOPEPTIDASE CATALYTIC DOMAIN-CONTAINING PROTEIN"/>
    <property type="match status" value="1"/>
</dbReference>